<dbReference type="GO" id="GO:0008270">
    <property type="term" value="F:zinc ion binding"/>
    <property type="evidence" value="ECO:0007669"/>
    <property type="project" value="UniProtKB-KW"/>
</dbReference>
<gene>
    <name evidence="11" type="ORF">Ocin01_15919</name>
</gene>
<comment type="caution">
    <text evidence="11">The sequence shown here is derived from an EMBL/GenBank/DDBJ whole genome shotgun (WGS) entry which is preliminary data.</text>
</comment>
<comment type="similarity">
    <text evidence="1">Belongs to the krueppel C2H2-type zinc-finger protein family.</text>
</comment>
<dbReference type="InterPro" id="IPR013087">
    <property type="entry name" value="Znf_C2H2_type"/>
</dbReference>
<keyword evidence="6" id="KW-0805">Transcription regulation</keyword>
<dbReference type="Proteomes" id="UP000094527">
    <property type="component" value="Unassembled WGS sequence"/>
</dbReference>
<keyword evidence="12" id="KW-1185">Reference proteome</keyword>
<sequence length="280" mass="32771">MERHIRTHTGERGFKCNSCGKTLTTKHSLENHVRIHTGERPFKCSICNKSFTSEDGLTGHLRTHSRENPYKCEVCKKLFSYPSKLTRHYLTHTGEKSFKCNVCGKAFGSQQEMERHIRTHTGERPYRCQMCKRSFTTQKGLLYHTMIAHKTRKLLWCVFCECGFLSTPSLNSHLMWHIGETPFGCKFCGKTCYTLNNKRQHQQTHNQMHQCCICEKKFATRGYLLRHTRSHTLEKPYECTVCGSEFKTSERQNFTKPVTREIIDNLENGVGRERWHPEQS</sequence>
<name>A0A1D2MD04_ORCCI</name>
<feature type="domain" description="C2H2-type" evidence="10">
    <location>
        <begin position="70"/>
        <end position="97"/>
    </location>
</feature>
<evidence type="ECO:0000313" key="12">
    <source>
        <dbReference type="Proteomes" id="UP000094527"/>
    </source>
</evidence>
<dbReference type="FunFam" id="3.30.160.60:FF:002212">
    <property type="entry name" value="Zinc finger protein 672"/>
    <property type="match status" value="1"/>
</dbReference>
<evidence type="ECO:0000256" key="9">
    <source>
        <dbReference type="PROSITE-ProRule" id="PRU00042"/>
    </source>
</evidence>
<dbReference type="InterPro" id="IPR050758">
    <property type="entry name" value="Znf_C2H2-type"/>
</dbReference>
<dbReference type="OMA" id="VGRERWH"/>
<dbReference type="OrthoDB" id="6077919at2759"/>
<feature type="domain" description="C2H2-type" evidence="10">
    <location>
        <begin position="155"/>
        <end position="182"/>
    </location>
</feature>
<keyword evidence="7" id="KW-0238">DNA-binding</keyword>
<dbReference type="SMART" id="SM00355">
    <property type="entry name" value="ZnF_C2H2"/>
    <property type="match status" value="8"/>
</dbReference>
<dbReference type="PANTHER" id="PTHR23234">
    <property type="entry name" value="ZNF44 PROTEIN"/>
    <property type="match status" value="1"/>
</dbReference>
<keyword evidence="8" id="KW-0804">Transcription</keyword>
<keyword evidence="5" id="KW-0862">Zinc</keyword>
<evidence type="ECO:0000256" key="5">
    <source>
        <dbReference type="ARBA" id="ARBA00022833"/>
    </source>
</evidence>
<protein>
    <submittedName>
        <fullName evidence="11">Putative zinc finger protein</fullName>
    </submittedName>
</protein>
<dbReference type="PROSITE" id="PS00028">
    <property type="entry name" value="ZINC_FINGER_C2H2_1"/>
    <property type="match status" value="8"/>
</dbReference>
<evidence type="ECO:0000256" key="4">
    <source>
        <dbReference type="ARBA" id="ARBA00022771"/>
    </source>
</evidence>
<dbReference type="Pfam" id="PF13912">
    <property type="entry name" value="zf-C2H2_6"/>
    <property type="match status" value="2"/>
</dbReference>
<evidence type="ECO:0000256" key="2">
    <source>
        <dbReference type="ARBA" id="ARBA00022723"/>
    </source>
</evidence>
<dbReference type="InterPro" id="IPR036236">
    <property type="entry name" value="Znf_C2H2_sf"/>
</dbReference>
<accession>A0A1D2MD04</accession>
<dbReference type="GO" id="GO:0003677">
    <property type="term" value="F:DNA binding"/>
    <property type="evidence" value="ECO:0007669"/>
    <property type="project" value="UniProtKB-KW"/>
</dbReference>
<feature type="domain" description="C2H2-type" evidence="10">
    <location>
        <begin position="126"/>
        <end position="154"/>
    </location>
</feature>
<dbReference type="STRING" id="48709.A0A1D2MD04"/>
<feature type="domain" description="C2H2-type" evidence="10">
    <location>
        <begin position="98"/>
        <end position="125"/>
    </location>
</feature>
<feature type="domain" description="C2H2-type" evidence="10">
    <location>
        <begin position="42"/>
        <end position="69"/>
    </location>
</feature>
<feature type="domain" description="C2H2-type" evidence="10">
    <location>
        <begin position="14"/>
        <end position="41"/>
    </location>
</feature>
<reference evidence="11 12" key="1">
    <citation type="journal article" date="2016" name="Genome Biol. Evol.">
        <title>Gene Family Evolution Reflects Adaptation to Soil Environmental Stressors in the Genome of the Collembolan Orchesella cincta.</title>
        <authorList>
            <person name="Faddeeva-Vakhrusheva A."/>
            <person name="Derks M.F."/>
            <person name="Anvar S.Y."/>
            <person name="Agamennone V."/>
            <person name="Suring W."/>
            <person name="Smit S."/>
            <person name="van Straalen N.M."/>
            <person name="Roelofs D."/>
        </authorList>
    </citation>
    <scope>NUCLEOTIDE SEQUENCE [LARGE SCALE GENOMIC DNA]</scope>
    <source>
        <tissue evidence="11">Mixed pool</tissue>
    </source>
</reference>
<dbReference type="FunFam" id="3.30.160.60:FF:002737">
    <property type="entry name" value="AGAP008430-PA"/>
    <property type="match status" value="1"/>
</dbReference>
<evidence type="ECO:0000256" key="1">
    <source>
        <dbReference type="ARBA" id="ARBA00006991"/>
    </source>
</evidence>
<dbReference type="PANTHER" id="PTHR23234:SF10">
    <property type="entry name" value="RIKEN CDNA 6720489N17 GENE-RELATED"/>
    <property type="match status" value="1"/>
</dbReference>
<dbReference type="FunFam" id="3.30.160.60:FF:000688">
    <property type="entry name" value="zinc finger protein 197 isoform X1"/>
    <property type="match status" value="2"/>
</dbReference>
<evidence type="ECO:0000256" key="6">
    <source>
        <dbReference type="ARBA" id="ARBA00023015"/>
    </source>
</evidence>
<organism evidence="11 12">
    <name type="scientific">Orchesella cincta</name>
    <name type="common">Springtail</name>
    <name type="synonym">Podura cincta</name>
    <dbReference type="NCBI Taxonomy" id="48709"/>
    <lineage>
        <taxon>Eukaryota</taxon>
        <taxon>Metazoa</taxon>
        <taxon>Ecdysozoa</taxon>
        <taxon>Arthropoda</taxon>
        <taxon>Hexapoda</taxon>
        <taxon>Collembola</taxon>
        <taxon>Entomobryomorpha</taxon>
        <taxon>Entomobryoidea</taxon>
        <taxon>Orchesellidae</taxon>
        <taxon>Orchesellinae</taxon>
        <taxon>Orchesella</taxon>
    </lineage>
</organism>
<evidence type="ECO:0000256" key="7">
    <source>
        <dbReference type="ARBA" id="ARBA00023125"/>
    </source>
</evidence>
<dbReference type="SUPFAM" id="SSF57667">
    <property type="entry name" value="beta-beta-alpha zinc fingers"/>
    <property type="match status" value="5"/>
</dbReference>
<keyword evidence="3" id="KW-0677">Repeat</keyword>
<evidence type="ECO:0000256" key="8">
    <source>
        <dbReference type="ARBA" id="ARBA00023163"/>
    </source>
</evidence>
<keyword evidence="4 9" id="KW-0863">Zinc-finger</keyword>
<dbReference type="AlphaFoldDB" id="A0A1D2MD04"/>
<evidence type="ECO:0000313" key="11">
    <source>
        <dbReference type="EMBL" id="ODM90764.1"/>
    </source>
</evidence>
<dbReference type="EMBL" id="LJIJ01001803">
    <property type="protein sequence ID" value="ODM90764.1"/>
    <property type="molecule type" value="Genomic_DNA"/>
</dbReference>
<dbReference type="Pfam" id="PF00096">
    <property type="entry name" value="zf-C2H2"/>
    <property type="match status" value="4"/>
</dbReference>
<feature type="domain" description="C2H2-type" evidence="10">
    <location>
        <begin position="209"/>
        <end position="236"/>
    </location>
</feature>
<evidence type="ECO:0000256" key="3">
    <source>
        <dbReference type="ARBA" id="ARBA00022737"/>
    </source>
</evidence>
<evidence type="ECO:0000259" key="10">
    <source>
        <dbReference type="PROSITE" id="PS50157"/>
    </source>
</evidence>
<dbReference type="PROSITE" id="PS50157">
    <property type="entry name" value="ZINC_FINGER_C2H2_2"/>
    <property type="match status" value="8"/>
</dbReference>
<proteinExistence type="inferred from homology"/>
<dbReference type="Gene3D" id="3.30.160.60">
    <property type="entry name" value="Classic Zinc Finger"/>
    <property type="match status" value="8"/>
</dbReference>
<dbReference type="FunFam" id="3.30.160.60:FF:002343">
    <property type="entry name" value="Zinc finger protein 33A"/>
    <property type="match status" value="1"/>
</dbReference>
<feature type="domain" description="C2H2-type" evidence="10">
    <location>
        <begin position="183"/>
        <end position="210"/>
    </location>
</feature>
<keyword evidence="2" id="KW-0479">Metal-binding</keyword>
<dbReference type="GO" id="GO:0006355">
    <property type="term" value="P:regulation of DNA-templated transcription"/>
    <property type="evidence" value="ECO:0007669"/>
    <property type="project" value="UniProtKB-ARBA"/>
</dbReference>